<dbReference type="GO" id="GO:0009055">
    <property type="term" value="F:electron transfer activity"/>
    <property type="evidence" value="ECO:0007669"/>
    <property type="project" value="TreeGrafter"/>
</dbReference>
<gene>
    <name evidence="3" type="primary">ywrO</name>
    <name evidence="3" type="ORF">LAS9267_00555</name>
</gene>
<accession>A0A9N7J1I1</accession>
<dbReference type="PANTHER" id="PTHR47307:SF1">
    <property type="entry name" value="GLUTATHIONE-REGULATED POTASSIUM-EFFLUX SYSTEM ANCILLARY PROTEIN KEFG"/>
    <property type="match status" value="1"/>
</dbReference>
<dbReference type="AlphaFoldDB" id="A0A9N7J1I1"/>
<reference evidence="3 4" key="1">
    <citation type="submission" date="2018-02" db="EMBL/GenBank/DDBJ databases">
        <authorList>
            <person name="Rodrigo-Torres L."/>
            <person name="Arahal R. D."/>
            <person name="Lucena T."/>
        </authorList>
    </citation>
    <scope>NUCLEOTIDE SEQUENCE [LARGE SCALE GENOMIC DNA]</scope>
    <source>
        <strain evidence="3 4">CECT 9267</strain>
    </source>
</reference>
<evidence type="ECO:0000313" key="4">
    <source>
        <dbReference type="Proteomes" id="UP000239650"/>
    </source>
</evidence>
<keyword evidence="1 3" id="KW-0560">Oxidoreductase</keyword>
<evidence type="ECO:0000313" key="3">
    <source>
        <dbReference type="EMBL" id="SPE19588.1"/>
    </source>
</evidence>
<dbReference type="InterPro" id="IPR029039">
    <property type="entry name" value="Flavoprotein-like_sf"/>
</dbReference>
<protein>
    <submittedName>
        <fullName evidence="3">General stress protein 14</fullName>
        <ecNumber evidence="3">1.6.99.-</ecNumber>
    </submittedName>
</protein>
<sequence length="232" mass="26296">MKTLVIVSHPEMANSLVQNFLKASATPFQDEVTWHDLATIQQLDIAAEQALLRNHERIIFQFPLYWYAAPASLKTWLDTVLTGEFAFSGRMPLQGKSLGVVVSTGIAGKHFQAGGSEQATLSEILRPYELVARKLGMTYLPPLAIHQFSYLTETARQLLLVDYQRYLTQTTFNFEQKVAWFEQQLRHRQSAATDSDQQQQLALLADQLTEQGELLTDLGWQVQLIRQEEGEG</sequence>
<dbReference type="EC" id="1.6.99.-" evidence="3"/>
<feature type="domain" description="Flavodoxin-like fold" evidence="2">
    <location>
        <begin position="1"/>
        <end position="157"/>
    </location>
</feature>
<dbReference type="EMBL" id="OKRC01000002">
    <property type="protein sequence ID" value="SPE19588.1"/>
    <property type="molecule type" value="Genomic_DNA"/>
</dbReference>
<dbReference type="GO" id="GO:0010181">
    <property type="term" value="F:FMN binding"/>
    <property type="evidence" value="ECO:0007669"/>
    <property type="project" value="TreeGrafter"/>
</dbReference>
<evidence type="ECO:0000259" key="2">
    <source>
        <dbReference type="Pfam" id="PF02525"/>
    </source>
</evidence>
<dbReference type="RefSeq" id="WP_025016373.1">
    <property type="nucleotide sequence ID" value="NZ_BJLN01000002.1"/>
</dbReference>
<dbReference type="PANTHER" id="PTHR47307">
    <property type="entry name" value="GLUTATHIONE-REGULATED POTASSIUM-EFFLUX SYSTEM ANCILLARY PROTEIN KEFG"/>
    <property type="match status" value="1"/>
</dbReference>
<dbReference type="InterPro" id="IPR046980">
    <property type="entry name" value="KefG/KefF"/>
</dbReference>
<dbReference type="InterPro" id="IPR003680">
    <property type="entry name" value="Flavodoxin_fold"/>
</dbReference>
<dbReference type="Proteomes" id="UP000239650">
    <property type="component" value="Unassembled WGS sequence"/>
</dbReference>
<dbReference type="Pfam" id="PF02525">
    <property type="entry name" value="Flavodoxin_2"/>
    <property type="match status" value="1"/>
</dbReference>
<comment type="caution">
    <text evidence="3">The sequence shown here is derived from an EMBL/GenBank/DDBJ whole genome shotgun (WGS) entry which is preliminary data.</text>
</comment>
<evidence type="ECO:0000256" key="1">
    <source>
        <dbReference type="ARBA" id="ARBA00023002"/>
    </source>
</evidence>
<dbReference type="GO" id="GO:0003955">
    <property type="term" value="F:NAD(P)H dehydrogenase (quinone) activity"/>
    <property type="evidence" value="ECO:0007669"/>
    <property type="project" value="TreeGrafter"/>
</dbReference>
<dbReference type="Gene3D" id="3.40.50.360">
    <property type="match status" value="1"/>
</dbReference>
<dbReference type="SUPFAM" id="SSF52218">
    <property type="entry name" value="Flavoproteins"/>
    <property type="match status" value="1"/>
</dbReference>
<proteinExistence type="predicted"/>
<organism evidence="3 4">
    <name type="scientific">Latilactobacillus sakei</name>
    <name type="common">Lactobacillus sakei</name>
    <dbReference type="NCBI Taxonomy" id="1599"/>
    <lineage>
        <taxon>Bacteria</taxon>
        <taxon>Bacillati</taxon>
        <taxon>Bacillota</taxon>
        <taxon>Bacilli</taxon>
        <taxon>Lactobacillales</taxon>
        <taxon>Lactobacillaceae</taxon>
        <taxon>Latilactobacillus</taxon>
    </lineage>
</organism>
<name>A0A9N7J1I1_LATSK</name>